<sequence length="258" mass="29342">MDTLKTVKGGRKVQKVYVEDYIEKINNNIDALSDEVSYAITEKNKGFLRIMFKDKKFKLSNYIIENEEIVRIIGLTINEEGLIWWDWDTVCRKNGKIVTKNDVNLSGPARRFDTQFHDVQYCLSGLTRPIDCQWDLDTTRQRSLEFAKTIHELLSDLASYIAKQSSELSLGPQRYGGPHQLAQAVQASTGRRSRPRPIRVISTQSSSAAAFNISFDSMTSSGKTTPSNTTTDNTFIVHSKSVQQQRGFQSRPIINKRK</sequence>
<evidence type="ECO:0000313" key="1">
    <source>
        <dbReference type="EMBL" id="RCH86809.1"/>
    </source>
</evidence>
<accession>A0A367JAF0</accession>
<dbReference type="Proteomes" id="UP000252139">
    <property type="component" value="Unassembled WGS sequence"/>
</dbReference>
<dbReference type="AlphaFoldDB" id="A0A367JAF0"/>
<evidence type="ECO:0000313" key="2">
    <source>
        <dbReference type="Proteomes" id="UP000252139"/>
    </source>
</evidence>
<comment type="caution">
    <text evidence="1">The sequence shown here is derived from an EMBL/GenBank/DDBJ whole genome shotgun (WGS) entry which is preliminary data.</text>
</comment>
<protein>
    <submittedName>
        <fullName evidence="1">Uncharacterized protein</fullName>
    </submittedName>
</protein>
<proteinExistence type="predicted"/>
<name>A0A367JAF0_RHIAZ</name>
<keyword evidence="2" id="KW-1185">Reference proteome</keyword>
<gene>
    <name evidence="1" type="ORF">CU097_008901</name>
</gene>
<organism evidence="1 2">
    <name type="scientific">Rhizopus azygosporus</name>
    <name type="common">Rhizopus microsporus var. azygosporus</name>
    <dbReference type="NCBI Taxonomy" id="86630"/>
    <lineage>
        <taxon>Eukaryota</taxon>
        <taxon>Fungi</taxon>
        <taxon>Fungi incertae sedis</taxon>
        <taxon>Mucoromycota</taxon>
        <taxon>Mucoromycotina</taxon>
        <taxon>Mucoromycetes</taxon>
        <taxon>Mucorales</taxon>
        <taxon>Mucorineae</taxon>
        <taxon>Rhizopodaceae</taxon>
        <taxon>Rhizopus</taxon>
    </lineage>
</organism>
<reference evidence="1 2" key="1">
    <citation type="journal article" date="2018" name="G3 (Bethesda)">
        <title>Phylogenetic and Phylogenomic Definition of Rhizopus Species.</title>
        <authorList>
            <person name="Gryganskyi A.P."/>
            <person name="Golan J."/>
            <person name="Dolatabadi S."/>
            <person name="Mondo S."/>
            <person name="Robb S."/>
            <person name="Idnurm A."/>
            <person name="Muszewska A."/>
            <person name="Steczkiewicz K."/>
            <person name="Masonjones S."/>
            <person name="Liao H.L."/>
            <person name="Gajdeczka M.T."/>
            <person name="Anike F."/>
            <person name="Vuek A."/>
            <person name="Anishchenko I.M."/>
            <person name="Voigt K."/>
            <person name="de Hoog G.S."/>
            <person name="Smith M.E."/>
            <person name="Heitman J."/>
            <person name="Vilgalys R."/>
            <person name="Stajich J.E."/>
        </authorList>
    </citation>
    <scope>NUCLEOTIDE SEQUENCE [LARGE SCALE GENOMIC DNA]</scope>
    <source>
        <strain evidence="1 2">CBS 357.93</strain>
    </source>
</reference>
<dbReference type="EMBL" id="PJQL01001790">
    <property type="protein sequence ID" value="RCH86809.1"/>
    <property type="molecule type" value="Genomic_DNA"/>
</dbReference>